<reference evidence="3" key="1">
    <citation type="journal article" date="2023" name="Plant Biotechnol. J.">
        <title>Chromosome-level wild Hevea brasiliensis genome provides new tools for genomic-assisted breeding and valuable loci to elevate rubber yield.</title>
        <authorList>
            <person name="Cheng H."/>
            <person name="Song X."/>
            <person name="Hu Y."/>
            <person name="Wu T."/>
            <person name="Yang Q."/>
            <person name="An Z."/>
            <person name="Feng S."/>
            <person name="Deng Z."/>
            <person name="Wu W."/>
            <person name="Zeng X."/>
            <person name="Tu M."/>
            <person name="Wang X."/>
            <person name="Huang H."/>
        </authorList>
    </citation>
    <scope>NUCLEOTIDE SEQUENCE</scope>
    <source>
        <strain evidence="3">MT/VB/25A 57/8</strain>
    </source>
</reference>
<evidence type="ECO:0000313" key="4">
    <source>
        <dbReference type="Proteomes" id="UP001174677"/>
    </source>
</evidence>
<proteinExistence type="predicted"/>
<evidence type="ECO:0000313" key="3">
    <source>
        <dbReference type="EMBL" id="KAJ9184773.1"/>
    </source>
</evidence>
<comment type="caution">
    <text evidence="3">The sequence shown here is derived from an EMBL/GenBank/DDBJ whole genome shotgun (WGS) entry which is preliminary data.</text>
</comment>
<keyword evidence="1" id="KW-0611">Plant defense</keyword>
<dbReference type="Proteomes" id="UP001174677">
    <property type="component" value="Chromosome 3"/>
</dbReference>
<organism evidence="3 4">
    <name type="scientific">Hevea brasiliensis</name>
    <name type="common">Para rubber tree</name>
    <name type="synonym">Siphonia brasiliensis</name>
    <dbReference type="NCBI Taxonomy" id="3981"/>
    <lineage>
        <taxon>Eukaryota</taxon>
        <taxon>Viridiplantae</taxon>
        <taxon>Streptophyta</taxon>
        <taxon>Embryophyta</taxon>
        <taxon>Tracheophyta</taxon>
        <taxon>Spermatophyta</taxon>
        <taxon>Magnoliopsida</taxon>
        <taxon>eudicotyledons</taxon>
        <taxon>Gunneridae</taxon>
        <taxon>Pentapetalae</taxon>
        <taxon>rosids</taxon>
        <taxon>fabids</taxon>
        <taxon>Malpighiales</taxon>
        <taxon>Euphorbiaceae</taxon>
        <taxon>Crotonoideae</taxon>
        <taxon>Micrandreae</taxon>
        <taxon>Hevea</taxon>
    </lineage>
</organism>
<dbReference type="PANTHER" id="PTHR36766:SF70">
    <property type="entry name" value="DISEASE RESISTANCE PROTEIN RGA4"/>
    <property type="match status" value="1"/>
</dbReference>
<evidence type="ECO:0000256" key="1">
    <source>
        <dbReference type="ARBA" id="ARBA00022821"/>
    </source>
</evidence>
<name>A0ABQ9MXR4_HEVBR</name>
<accession>A0ABQ9MXR4</accession>
<sequence>MINLRFLWITMNQKYLPTGGVGCLKSLQSLFISWCDKLEYLFEDMQGLKKLRRLIVRYCRSLKSLPQSIKCLTALETLCIEGCENLDLIMEEGEENRYPTRFSLQKLELEFLPKLVEFPQWLIRGSTNSLKVIKVERCNNLRELPECLQNMASLQEVQIKYYVAGPSTSMS</sequence>
<dbReference type="PANTHER" id="PTHR36766">
    <property type="entry name" value="PLANT BROAD-SPECTRUM MILDEW RESISTANCE PROTEIN RPW8"/>
    <property type="match status" value="1"/>
</dbReference>
<evidence type="ECO:0000259" key="2">
    <source>
        <dbReference type="Pfam" id="PF23247"/>
    </source>
</evidence>
<dbReference type="Pfam" id="PF23247">
    <property type="entry name" value="LRR_RPS2"/>
    <property type="match status" value="1"/>
</dbReference>
<dbReference type="InterPro" id="IPR057135">
    <property type="entry name" value="At4g27190-like_LRR"/>
</dbReference>
<protein>
    <recommendedName>
        <fullName evidence="2">Disease resistance protein At4g27190-like leucine-rich repeats domain-containing protein</fullName>
    </recommendedName>
</protein>
<feature type="domain" description="Disease resistance protein At4g27190-like leucine-rich repeats" evidence="2">
    <location>
        <begin position="48"/>
        <end position="160"/>
    </location>
</feature>
<gene>
    <name evidence="3" type="ORF">P3X46_004464</name>
</gene>
<dbReference type="SUPFAM" id="SSF52047">
    <property type="entry name" value="RNI-like"/>
    <property type="match status" value="1"/>
</dbReference>
<dbReference type="InterPro" id="IPR032675">
    <property type="entry name" value="LRR_dom_sf"/>
</dbReference>
<dbReference type="Gene3D" id="3.80.10.10">
    <property type="entry name" value="Ribonuclease Inhibitor"/>
    <property type="match status" value="2"/>
</dbReference>
<dbReference type="EMBL" id="JARPOI010000003">
    <property type="protein sequence ID" value="KAJ9184773.1"/>
    <property type="molecule type" value="Genomic_DNA"/>
</dbReference>
<keyword evidence="4" id="KW-1185">Reference proteome</keyword>